<dbReference type="InterPro" id="IPR039421">
    <property type="entry name" value="Type_1_exporter"/>
</dbReference>
<keyword evidence="13" id="KW-1185">Reference proteome</keyword>
<dbReference type="GO" id="GO:0016887">
    <property type="term" value="F:ATP hydrolysis activity"/>
    <property type="evidence" value="ECO:0007669"/>
    <property type="project" value="InterPro"/>
</dbReference>
<feature type="transmembrane region" description="Helical" evidence="9">
    <location>
        <begin position="9"/>
        <end position="36"/>
    </location>
</feature>
<keyword evidence="2" id="KW-0813">Transport</keyword>
<dbReference type="PROSITE" id="PS50893">
    <property type="entry name" value="ABC_TRANSPORTER_2"/>
    <property type="match status" value="1"/>
</dbReference>
<evidence type="ECO:0000256" key="6">
    <source>
        <dbReference type="ARBA" id="ARBA00022989"/>
    </source>
</evidence>
<feature type="region of interest" description="Disordered" evidence="8">
    <location>
        <begin position="588"/>
        <end position="620"/>
    </location>
</feature>
<sequence length="620" mass="69666">MELTGKLKILLVLGCILSAIGSVLTLGPFVYIYFIIKEILTVGGNINLVNTGVVIHYGWLALIFAISGIIVTFAALMCTHVVAFKTIKNVRYDLLKHLATLPLGFHTMNPSGKIRKIVETNTFQLEDFIAHRLPDLVGSLVTPAAILILLLYFDWVLGIICLIPLIAGFAIQYSIMKRSSQKFLEIYQNSLEDMNNSAVEYVRGISVVKVFGQTIYSFKNFYDSIIRYKDFVLKYTLSMEKSMSLFVTIINGAFFLLVPAGIILSSYATNYESFVLSFIFYAIFAPVTASMLMKIMYTASDQMMVSESLKKIDMLFNEKPLKEPENPQTPENNNITFNNVSFSYISEHKEELALEDVSFKVNEGKIMALVGPSGGGKTTIANLIPRFWDVNKGEIRIGNVDIQEIAYSELMDRMSIVFQDVYLFKDSILNNIKFSKPDAGREEVLKAARLAQCEDILEKLPDGIDTVIGTKGIYLSGGEKQRIALARAILKDSPIIIFDEATAFADPENEYKIQRAFEELTKNKTVIMIAHRLSSIRNVDEILVLKKGKILERGSHDELLKNEGLYATMWKEYQRGLSWDVGKQIEDNRSGGDFPDSNKLQDSLSGYEIENKRGEVDPNA</sequence>
<feature type="transmembrane region" description="Helical" evidence="9">
    <location>
        <begin position="157"/>
        <end position="175"/>
    </location>
</feature>
<dbReference type="EMBL" id="LMVM01000001">
    <property type="protein sequence ID" value="PAV06412.1"/>
    <property type="molecule type" value="Genomic_DNA"/>
</dbReference>
<accession>A0A2A2HAG2</accession>
<reference evidence="12 13" key="1">
    <citation type="journal article" date="2017" name="BMC Genomics">
        <title>Genomic analysis of methanogenic archaea reveals a shift towards energy conservation.</title>
        <authorList>
            <person name="Gilmore S.P."/>
            <person name="Henske J.K."/>
            <person name="Sexton J.A."/>
            <person name="Solomon K.V."/>
            <person name="Seppala S."/>
            <person name="Yoo J.I."/>
            <person name="Huyett L.M."/>
            <person name="Pressman A."/>
            <person name="Cogan J.Z."/>
            <person name="Kivenson V."/>
            <person name="Peng X."/>
            <person name="Tan Y."/>
            <person name="Valentine D.L."/>
            <person name="O'Malley M.A."/>
        </authorList>
    </citation>
    <scope>NUCLEOTIDE SEQUENCE [LARGE SCALE GENOMIC DNA]</scope>
    <source>
        <strain evidence="12 13">M.o.H.</strain>
    </source>
</reference>
<keyword evidence="6 9" id="KW-1133">Transmembrane helix</keyword>
<dbReference type="CDD" id="cd07346">
    <property type="entry name" value="ABC_6TM_exporters"/>
    <property type="match status" value="1"/>
</dbReference>
<feature type="compositionally biased region" description="Basic and acidic residues" evidence="8">
    <location>
        <begin position="609"/>
        <end position="620"/>
    </location>
</feature>
<keyword evidence="3 9" id="KW-0812">Transmembrane</keyword>
<dbReference type="Proteomes" id="UP000217784">
    <property type="component" value="Unassembled WGS sequence"/>
</dbReference>
<feature type="transmembrane region" description="Helical" evidence="9">
    <location>
        <begin position="243"/>
        <end position="268"/>
    </location>
</feature>
<dbReference type="FunFam" id="3.40.50.300:FF:000287">
    <property type="entry name" value="Multidrug ABC transporter ATP-binding protein"/>
    <property type="match status" value="1"/>
</dbReference>
<name>A0A2A2HAG2_METBR</name>
<protein>
    <submittedName>
        <fullName evidence="12">ABC transporter ATP-binding protein</fullName>
    </submittedName>
</protein>
<dbReference type="GO" id="GO:0005524">
    <property type="term" value="F:ATP binding"/>
    <property type="evidence" value="ECO:0007669"/>
    <property type="project" value="UniProtKB-KW"/>
</dbReference>
<dbReference type="InterPro" id="IPR003593">
    <property type="entry name" value="AAA+_ATPase"/>
</dbReference>
<dbReference type="PANTHER" id="PTHR24221:SF397">
    <property type="entry name" value="ABC TRANSPORTER, ATP-BINDING TRANSMEMBRANE PROTEIN"/>
    <property type="match status" value="1"/>
</dbReference>
<evidence type="ECO:0000259" key="11">
    <source>
        <dbReference type="PROSITE" id="PS50929"/>
    </source>
</evidence>
<evidence type="ECO:0000256" key="9">
    <source>
        <dbReference type="SAM" id="Phobius"/>
    </source>
</evidence>
<feature type="transmembrane region" description="Helical" evidence="9">
    <location>
        <begin position="274"/>
        <end position="293"/>
    </location>
</feature>
<dbReference type="InterPro" id="IPR027417">
    <property type="entry name" value="P-loop_NTPase"/>
</dbReference>
<dbReference type="Gene3D" id="1.20.1560.10">
    <property type="entry name" value="ABC transporter type 1, transmembrane domain"/>
    <property type="match status" value="1"/>
</dbReference>
<dbReference type="GO" id="GO:0016020">
    <property type="term" value="C:membrane"/>
    <property type="evidence" value="ECO:0007669"/>
    <property type="project" value="UniProtKB-SubCell"/>
</dbReference>
<gene>
    <name evidence="12" type="ORF">ASJ80_14000</name>
</gene>
<evidence type="ECO:0000256" key="7">
    <source>
        <dbReference type="ARBA" id="ARBA00023136"/>
    </source>
</evidence>
<evidence type="ECO:0000256" key="5">
    <source>
        <dbReference type="ARBA" id="ARBA00022840"/>
    </source>
</evidence>
<evidence type="ECO:0000256" key="1">
    <source>
        <dbReference type="ARBA" id="ARBA00004141"/>
    </source>
</evidence>
<feature type="domain" description="ABC transmembrane type-1" evidence="11">
    <location>
        <begin position="12"/>
        <end position="264"/>
    </location>
</feature>
<dbReference type="Pfam" id="PF00664">
    <property type="entry name" value="ABC_membrane"/>
    <property type="match status" value="1"/>
</dbReference>
<keyword evidence="4" id="KW-0547">Nucleotide-binding</keyword>
<keyword evidence="5 12" id="KW-0067">ATP-binding</keyword>
<evidence type="ECO:0000256" key="2">
    <source>
        <dbReference type="ARBA" id="ARBA00022448"/>
    </source>
</evidence>
<dbReference type="GO" id="GO:0034040">
    <property type="term" value="F:ATPase-coupled lipid transmembrane transporter activity"/>
    <property type="evidence" value="ECO:0007669"/>
    <property type="project" value="TreeGrafter"/>
</dbReference>
<dbReference type="Pfam" id="PF00005">
    <property type="entry name" value="ABC_tran"/>
    <property type="match status" value="1"/>
</dbReference>
<dbReference type="SUPFAM" id="SSF90123">
    <property type="entry name" value="ABC transporter transmembrane region"/>
    <property type="match status" value="1"/>
</dbReference>
<comment type="caution">
    <text evidence="12">The sequence shown here is derived from an EMBL/GenBank/DDBJ whole genome shotgun (WGS) entry which is preliminary data.</text>
</comment>
<dbReference type="SMART" id="SM00382">
    <property type="entry name" value="AAA"/>
    <property type="match status" value="1"/>
</dbReference>
<comment type="subcellular location">
    <subcellularLocation>
        <location evidence="1">Membrane</location>
        <topology evidence="1">Multi-pass membrane protein</topology>
    </subcellularLocation>
</comment>
<evidence type="ECO:0000313" key="13">
    <source>
        <dbReference type="Proteomes" id="UP000217784"/>
    </source>
</evidence>
<organism evidence="12 13">
    <name type="scientific">Methanobacterium bryantii</name>
    <dbReference type="NCBI Taxonomy" id="2161"/>
    <lineage>
        <taxon>Archaea</taxon>
        <taxon>Methanobacteriati</taxon>
        <taxon>Methanobacteriota</taxon>
        <taxon>Methanomada group</taxon>
        <taxon>Methanobacteria</taxon>
        <taxon>Methanobacteriales</taxon>
        <taxon>Methanobacteriaceae</taxon>
        <taxon>Methanobacterium</taxon>
    </lineage>
</organism>
<keyword evidence="7 9" id="KW-0472">Membrane</keyword>
<evidence type="ECO:0000256" key="3">
    <source>
        <dbReference type="ARBA" id="ARBA00022692"/>
    </source>
</evidence>
<dbReference type="InterPro" id="IPR003439">
    <property type="entry name" value="ABC_transporter-like_ATP-bd"/>
</dbReference>
<dbReference type="PROSITE" id="PS00211">
    <property type="entry name" value="ABC_TRANSPORTER_1"/>
    <property type="match status" value="1"/>
</dbReference>
<evidence type="ECO:0000256" key="4">
    <source>
        <dbReference type="ARBA" id="ARBA00022741"/>
    </source>
</evidence>
<dbReference type="AlphaFoldDB" id="A0A2A2HAG2"/>
<proteinExistence type="predicted"/>
<dbReference type="InterPro" id="IPR011527">
    <property type="entry name" value="ABC1_TM_dom"/>
</dbReference>
<dbReference type="InterPro" id="IPR036640">
    <property type="entry name" value="ABC1_TM_sf"/>
</dbReference>
<evidence type="ECO:0000259" key="10">
    <source>
        <dbReference type="PROSITE" id="PS50893"/>
    </source>
</evidence>
<dbReference type="SUPFAM" id="SSF52540">
    <property type="entry name" value="P-loop containing nucleoside triphosphate hydrolases"/>
    <property type="match status" value="1"/>
</dbReference>
<dbReference type="InterPro" id="IPR017871">
    <property type="entry name" value="ABC_transporter-like_CS"/>
</dbReference>
<feature type="domain" description="ABC transporter" evidence="10">
    <location>
        <begin position="335"/>
        <end position="572"/>
    </location>
</feature>
<dbReference type="GO" id="GO:0140359">
    <property type="term" value="F:ABC-type transporter activity"/>
    <property type="evidence" value="ECO:0007669"/>
    <property type="project" value="InterPro"/>
</dbReference>
<evidence type="ECO:0000313" key="12">
    <source>
        <dbReference type="EMBL" id="PAV06412.1"/>
    </source>
</evidence>
<feature type="transmembrane region" description="Helical" evidence="9">
    <location>
        <begin position="56"/>
        <end position="84"/>
    </location>
</feature>
<dbReference type="PROSITE" id="PS50929">
    <property type="entry name" value="ABC_TM1F"/>
    <property type="match status" value="1"/>
</dbReference>
<dbReference type="PANTHER" id="PTHR24221">
    <property type="entry name" value="ATP-BINDING CASSETTE SUB-FAMILY B"/>
    <property type="match status" value="1"/>
</dbReference>
<evidence type="ECO:0000256" key="8">
    <source>
        <dbReference type="SAM" id="MobiDB-lite"/>
    </source>
</evidence>
<dbReference type="Gene3D" id="3.40.50.300">
    <property type="entry name" value="P-loop containing nucleotide triphosphate hydrolases"/>
    <property type="match status" value="1"/>
</dbReference>